<dbReference type="InterPro" id="IPR016454">
    <property type="entry name" value="Cysteine_dSase"/>
</dbReference>
<dbReference type="InterPro" id="IPR000192">
    <property type="entry name" value="Aminotrans_V_dom"/>
</dbReference>
<dbReference type="GO" id="GO:0046872">
    <property type="term" value="F:metal ion binding"/>
    <property type="evidence" value="ECO:0007669"/>
    <property type="project" value="UniProtKB-KW"/>
</dbReference>
<dbReference type="SUPFAM" id="SSF53383">
    <property type="entry name" value="PLP-dependent transferases"/>
    <property type="match status" value="1"/>
</dbReference>
<dbReference type="Proteomes" id="UP000199233">
    <property type="component" value="Unassembled WGS sequence"/>
</dbReference>
<reference evidence="10 11" key="1">
    <citation type="submission" date="2016-10" db="EMBL/GenBank/DDBJ databases">
        <authorList>
            <person name="de Groot N.N."/>
        </authorList>
    </citation>
    <scope>NUCLEOTIDE SEQUENCE [LARGE SCALE GENOMIC DNA]</scope>
    <source>
        <strain evidence="10 11">DSM 25927</strain>
    </source>
</reference>
<accession>A0A1H9IPC5</accession>
<keyword evidence="3" id="KW-0808">Transferase</keyword>
<dbReference type="EMBL" id="FOFS01000010">
    <property type="protein sequence ID" value="SEQ76235.1"/>
    <property type="molecule type" value="Genomic_DNA"/>
</dbReference>
<dbReference type="RefSeq" id="WP_093287085.1">
    <property type="nucleotide sequence ID" value="NZ_FOFS01000010.1"/>
</dbReference>
<keyword evidence="7" id="KW-0411">Iron-sulfur</keyword>
<dbReference type="Pfam" id="PF00266">
    <property type="entry name" value="Aminotran_5"/>
    <property type="match status" value="1"/>
</dbReference>
<organism evidence="10 11">
    <name type="scientific">Solimonas aquatica</name>
    <dbReference type="NCBI Taxonomy" id="489703"/>
    <lineage>
        <taxon>Bacteria</taxon>
        <taxon>Pseudomonadati</taxon>
        <taxon>Pseudomonadota</taxon>
        <taxon>Gammaproteobacteria</taxon>
        <taxon>Nevskiales</taxon>
        <taxon>Nevskiaceae</taxon>
        <taxon>Solimonas</taxon>
    </lineage>
</organism>
<evidence type="ECO:0000256" key="3">
    <source>
        <dbReference type="ARBA" id="ARBA00022679"/>
    </source>
</evidence>
<gene>
    <name evidence="10" type="ORF">SAMN04488038_110117</name>
</gene>
<keyword evidence="5" id="KW-0663">Pyridoxal phosphate</keyword>
<evidence type="ECO:0000256" key="5">
    <source>
        <dbReference type="ARBA" id="ARBA00022898"/>
    </source>
</evidence>
<dbReference type="Gene3D" id="3.90.1150.10">
    <property type="entry name" value="Aspartate Aminotransferase, domain 1"/>
    <property type="match status" value="1"/>
</dbReference>
<evidence type="ECO:0000259" key="9">
    <source>
        <dbReference type="Pfam" id="PF00266"/>
    </source>
</evidence>
<dbReference type="AlphaFoldDB" id="A0A1H9IPC5"/>
<dbReference type="Gene3D" id="3.40.640.10">
    <property type="entry name" value="Type I PLP-dependent aspartate aminotransferase-like (Major domain)"/>
    <property type="match status" value="1"/>
</dbReference>
<protein>
    <submittedName>
        <fullName evidence="10">Cysteine desulfurase</fullName>
    </submittedName>
</protein>
<evidence type="ECO:0000256" key="7">
    <source>
        <dbReference type="ARBA" id="ARBA00023014"/>
    </source>
</evidence>
<dbReference type="GO" id="GO:0031071">
    <property type="term" value="F:cysteine desulfurase activity"/>
    <property type="evidence" value="ECO:0007669"/>
    <property type="project" value="UniProtKB-EC"/>
</dbReference>
<sequence length="379" mass="39223">MIYLDNNASTRPAPEVLAAMTQCQQNHWANPAARHAAGQAASRLLEQARAQLAQLLNGKPRQVVFTSGATEANVQVLHGLTPRDAGGEPPLLLMSGIEHAAFLKAAQLREAQGLLRLQLLPVDAQGRVSLDAAQALIRPGVQLVSVMAANNETGVLQPIAEIAALCRAAGALLHVDATQIVGRLPFDFTGSGADLASLSAHKLHGPKGIGALLLRENLAWPALLPGAQERGRRGGTANLPAIVGFGVAAQLAGQNLSEAALRQAHLRDAFEAQLAARLPLRVFGADVPRLPNTSCLRIGALHADAVLGRLERGGLIAASGAACSSGGQQASHVLRAMNVAEAEAQGALRFSLSRDTSAEDIAAALQIMGEALAPLAQAA</sequence>
<feature type="domain" description="Aminotransferase class V" evidence="9">
    <location>
        <begin position="2"/>
        <end position="362"/>
    </location>
</feature>
<comment type="similarity">
    <text evidence="2">Belongs to the class-V pyridoxal-phosphate-dependent aminotransferase family. NifS/IscS subfamily.</text>
</comment>
<evidence type="ECO:0000256" key="6">
    <source>
        <dbReference type="ARBA" id="ARBA00023004"/>
    </source>
</evidence>
<evidence type="ECO:0000256" key="1">
    <source>
        <dbReference type="ARBA" id="ARBA00001933"/>
    </source>
</evidence>
<evidence type="ECO:0000256" key="8">
    <source>
        <dbReference type="ARBA" id="ARBA00050776"/>
    </source>
</evidence>
<dbReference type="PIRSF" id="PIRSF005572">
    <property type="entry name" value="NifS"/>
    <property type="match status" value="1"/>
</dbReference>
<dbReference type="GO" id="GO:0051536">
    <property type="term" value="F:iron-sulfur cluster binding"/>
    <property type="evidence" value="ECO:0007669"/>
    <property type="project" value="UniProtKB-KW"/>
</dbReference>
<keyword evidence="11" id="KW-1185">Reference proteome</keyword>
<name>A0A1H9IPC5_9GAMM</name>
<dbReference type="InterPro" id="IPR015421">
    <property type="entry name" value="PyrdxlP-dep_Trfase_major"/>
</dbReference>
<evidence type="ECO:0000256" key="4">
    <source>
        <dbReference type="ARBA" id="ARBA00022723"/>
    </source>
</evidence>
<evidence type="ECO:0000313" key="10">
    <source>
        <dbReference type="EMBL" id="SEQ76235.1"/>
    </source>
</evidence>
<keyword evidence="6" id="KW-0408">Iron</keyword>
<dbReference type="STRING" id="489703.SAMN04488038_110117"/>
<dbReference type="OrthoDB" id="9808002at2"/>
<evidence type="ECO:0000256" key="2">
    <source>
        <dbReference type="ARBA" id="ARBA00006490"/>
    </source>
</evidence>
<comment type="catalytic activity">
    <reaction evidence="8">
        <text>(sulfur carrier)-H + L-cysteine = (sulfur carrier)-SH + L-alanine</text>
        <dbReference type="Rhea" id="RHEA:43892"/>
        <dbReference type="Rhea" id="RHEA-COMP:14737"/>
        <dbReference type="Rhea" id="RHEA-COMP:14739"/>
        <dbReference type="ChEBI" id="CHEBI:29917"/>
        <dbReference type="ChEBI" id="CHEBI:35235"/>
        <dbReference type="ChEBI" id="CHEBI:57972"/>
        <dbReference type="ChEBI" id="CHEBI:64428"/>
        <dbReference type="EC" id="2.8.1.7"/>
    </reaction>
</comment>
<dbReference type="InterPro" id="IPR015424">
    <property type="entry name" value="PyrdxlP-dep_Trfase"/>
</dbReference>
<evidence type="ECO:0000313" key="11">
    <source>
        <dbReference type="Proteomes" id="UP000199233"/>
    </source>
</evidence>
<keyword evidence="4" id="KW-0479">Metal-binding</keyword>
<proteinExistence type="inferred from homology"/>
<dbReference type="PANTHER" id="PTHR11601">
    <property type="entry name" value="CYSTEINE DESULFURYLASE FAMILY MEMBER"/>
    <property type="match status" value="1"/>
</dbReference>
<dbReference type="Gene3D" id="1.10.260.50">
    <property type="match status" value="1"/>
</dbReference>
<dbReference type="PANTHER" id="PTHR11601:SF34">
    <property type="entry name" value="CYSTEINE DESULFURASE"/>
    <property type="match status" value="1"/>
</dbReference>
<dbReference type="InterPro" id="IPR015422">
    <property type="entry name" value="PyrdxlP-dep_Trfase_small"/>
</dbReference>
<comment type="cofactor">
    <cofactor evidence="1">
        <name>pyridoxal 5'-phosphate</name>
        <dbReference type="ChEBI" id="CHEBI:597326"/>
    </cofactor>
</comment>